<dbReference type="Gene3D" id="3.30.420.10">
    <property type="entry name" value="Ribonuclease H-like superfamily/Ribonuclease H"/>
    <property type="match status" value="1"/>
</dbReference>
<dbReference type="InterPro" id="IPR036397">
    <property type="entry name" value="RNaseH_sf"/>
</dbReference>
<keyword evidence="2" id="KW-0378">Hydrolase</keyword>
<evidence type="ECO:0000256" key="1">
    <source>
        <dbReference type="ARBA" id="ARBA00022722"/>
    </source>
</evidence>
<dbReference type="OrthoDB" id="448399at2759"/>
<dbReference type="SUPFAM" id="SSF53098">
    <property type="entry name" value="Ribonuclease H-like"/>
    <property type="match status" value="1"/>
</dbReference>
<dbReference type="PANTHER" id="PTHR23044">
    <property type="entry name" value="3'-5' EXONUCLEASE ERI1-RELATED"/>
    <property type="match status" value="1"/>
</dbReference>
<dbReference type="InterPro" id="IPR051274">
    <property type="entry name" value="3-5_Exoribonuclease"/>
</dbReference>
<dbReference type="InterPro" id="IPR047201">
    <property type="entry name" value="ERI-1_3'hExo-like"/>
</dbReference>
<dbReference type="Pfam" id="PF00929">
    <property type="entry name" value="RNase_T"/>
    <property type="match status" value="1"/>
</dbReference>
<evidence type="ECO:0000256" key="3">
    <source>
        <dbReference type="ARBA" id="ARBA00022839"/>
    </source>
</evidence>
<name>A0A087UL32_STEMI</name>
<accession>A0A087UL32</accession>
<dbReference type="EMBL" id="KK120342">
    <property type="protein sequence ID" value="KFM78071.1"/>
    <property type="molecule type" value="Genomic_DNA"/>
</dbReference>
<keyword evidence="3" id="KW-0269">Exonuclease</keyword>
<keyword evidence="1" id="KW-0540">Nuclease</keyword>
<feature type="domain" description="Exonuclease" evidence="5">
    <location>
        <begin position="83"/>
        <end position="266"/>
    </location>
</feature>
<keyword evidence="7" id="KW-1185">Reference proteome</keyword>
<organism evidence="6 7">
    <name type="scientific">Stegodyphus mimosarum</name>
    <name type="common">African social velvet spider</name>
    <dbReference type="NCBI Taxonomy" id="407821"/>
    <lineage>
        <taxon>Eukaryota</taxon>
        <taxon>Metazoa</taxon>
        <taxon>Ecdysozoa</taxon>
        <taxon>Arthropoda</taxon>
        <taxon>Chelicerata</taxon>
        <taxon>Arachnida</taxon>
        <taxon>Araneae</taxon>
        <taxon>Araneomorphae</taxon>
        <taxon>Entelegynae</taxon>
        <taxon>Eresoidea</taxon>
        <taxon>Eresidae</taxon>
        <taxon>Stegodyphus</taxon>
    </lineage>
</organism>
<evidence type="ECO:0000313" key="6">
    <source>
        <dbReference type="EMBL" id="KFM78071.1"/>
    </source>
</evidence>
<dbReference type="SMART" id="SM00479">
    <property type="entry name" value="EXOIII"/>
    <property type="match status" value="1"/>
</dbReference>
<dbReference type="GO" id="GO:0000175">
    <property type="term" value="F:3'-5'-RNA exonuclease activity"/>
    <property type="evidence" value="ECO:0007669"/>
    <property type="project" value="InterPro"/>
</dbReference>
<protein>
    <submittedName>
        <fullName evidence="6">3'-5' exoribonuclease 1</fullName>
    </submittedName>
</protein>
<proteinExistence type="predicted"/>
<dbReference type="Proteomes" id="UP000054359">
    <property type="component" value="Unassembled WGS sequence"/>
</dbReference>
<gene>
    <name evidence="6" type="ORF">X975_02985</name>
</gene>
<dbReference type="CDD" id="cd06133">
    <property type="entry name" value="ERI-1_3'hExo_like"/>
    <property type="match status" value="1"/>
</dbReference>
<dbReference type="STRING" id="407821.A0A087UL32"/>
<dbReference type="PANTHER" id="PTHR23044:SF61">
    <property type="entry name" value="3'-5' EXORIBONUCLEASE 1-RELATED"/>
    <property type="match status" value="1"/>
</dbReference>
<dbReference type="GO" id="GO:0003676">
    <property type="term" value="F:nucleic acid binding"/>
    <property type="evidence" value="ECO:0007669"/>
    <property type="project" value="InterPro"/>
</dbReference>
<dbReference type="AlphaFoldDB" id="A0A087UL32"/>
<feature type="compositionally biased region" description="Basic and acidic residues" evidence="4">
    <location>
        <begin position="291"/>
        <end position="301"/>
    </location>
</feature>
<dbReference type="InterPro" id="IPR013520">
    <property type="entry name" value="Ribonucl_H"/>
</dbReference>
<feature type="region of interest" description="Disordered" evidence="4">
    <location>
        <begin position="289"/>
        <end position="333"/>
    </location>
</feature>
<evidence type="ECO:0000256" key="4">
    <source>
        <dbReference type="SAM" id="MobiDB-lite"/>
    </source>
</evidence>
<sequence>MSDSKANECDPDSTKFIKQRILMRMTAASNSELQNILQKLDNSYLLAGKSVMRQRICDICATDSSAAEYVLKRHMETRCSYNYICVIDFEATCINCSSKTFYPHEIIEFPAAIIDIEKLEIVDFFHSFVRPVLNPKLSDFCKDLTGISQEEVDSAESFTSVLISFSNWIKNYTVRGKTVILTDGTCDIGKFLVLQCLISQIDFPSWAVHHIDVKDIYRKAYKLEKSKLTDMLLSCGMDFEGRLHSGKDDTKNIARLAIAMLKDGAKFPAKVFSPGAQMKLFRNKVNAYKRTRAESSKTSKKSDKRKSASQAKASQVESCNSASMDIDPDLKET</sequence>
<reference evidence="6 7" key="1">
    <citation type="submission" date="2013-11" db="EMBL/GenBank/DDBJ databases">
        <title>Genome sequencing of Stegodyphus mimosarum.</title>
        <authorList>
            <person name="Bechsgaard J."/>
        </authorList>
    </citation>
    <scope>NUCLEOTIDE SEQUENCE [LARGE SCALE GENOMIC DNA]</scope>
</reference>
<evidence type="ECO:0000313" key="7">
    <source>
        <dbReference type="Proteomes" id="UP000054359"/>
    </source>
</evidence>
<evidence type="ECO:0000259" key="5">
    <source>
        <dbReference type="SMART" id="SM00479"/>
    </source>
</evidence>
<feature type="non-terminal residue" evidence="6">
    <location>
        <position position="333"/>
    </location>
</feature>
<dbReference type="InterPro" id="IPR012337">
    <property type="entry name" value="RNaseH-like_sf"/>
</dbReference>
<evidence type="ECO:0000256" key="2">
    <source>
        <dbReference type="ARBA" id="ARBA00022801"/>
    </source>
</evidence>